<feature type="region of interest" description="Disordered" evidence="3">
    <location>
        <begin position="1550"/>
        <end position="1585"/>
    </location>
</feature>
<dbReference type="SUPFAM" id="SSF50156">
    <property type="entry name" value="PDZ domain-like"/>
    <property type="match status" value="1"/>
</dbReference>
<dbReference type="Gene3D" id="2.30.42.10">
    <property type="match status" value="1"/>
</dbReference>
<feature type="compositionally biased region" description="Polar residues" evidence="3">
    <location>
        <begin position="1602"/>
        <end position="1617"/>
    </location>
</feature>
<accession>A0A4Y2D198</accession>
<feature type="compositionally biased region" description="Low complexity" evidence="3">
    <location>
        <begin position="1479"/>
        <end position="1490"/>
    </location>
</feature>
<evidence type="ECO:0000259" key="4">
    <source>
        <dbReference type="PROSITE" id="PS50003"/>
    </source>
</evidence>
<evidence type="ECO:0000259" key="6">
    <source>
        <dbReference type="PROSITE" id="PS50106"/>
    </source>
</evidence>
<protein>
    <submittedName>
        <fullName evidence="8">Connector enhancer of kinase suppressor of ras 2</fullName>
    </submittedName>
</protein>
<feature type="region of interest" description="Disordered" evidence="3">
    <location>
        <begin position="1328"/>
        <end position="1352"/>
    </location>
</feature>
<name>A0A4Y2D198_ARAVE</name>
<keyword evidence="9" id="KW-1185">Reference proteome</keyword>
<dbReference type="InterPro" id="IPR001660">
    <property type="entry name" value="SAM"/>
</dbReference>
<feature type="domain" description="PDZ" evidence="6">
    <location>
        <begin position="214"/>
        <end position="296"/>
    </location>
</feature>
<dbReference type="Pfam" id="PF00536">
    <property type="entry name" value="SAM_1"/>
    <property type="match status" value="1"/>
</dbReference>
<feature type="compositionally biased region" description="Polar residues" evidence="3">
    <location>
        <begin position="1330"/>
        <end position="1343"/>
    </location>
</feature>
<feature type="region of interest" description="Disordered" evidence="3">
    <location>
        <begin position="1459"/>
        <end position="1490"/>
    </location>
</feature>
<sequence>MEMAYVNVAEWSPEHVAEWLRGLEYSLVPYVQFFLNNEIDGNHLLNLTADDLEELHIFKIGHQLLILEAVELLRELHYSLNTETLQSLAVKLGCKARSLYNDLKLNGPQDHLESMRQERISTNVLSAVSEILTSVKALISWLDRLPFLHDSLCMKLKKTVLKLSIELASTTQRDQFAERPHSLIKRNSLHIAELCDKFVQDSKDSLILQPASLDIAMIKKKPDEELGIHIKSTYSGVHIIGGIKDQSPAKSCNKVEKGDEIVQVNYQTVIGWQQKKLVTAMTEHSTELHLTLKKRPRHINILREVIILRPYRIPSKKTANKCHKWSEDNKLCSPDTCSTSNESECIRDDFNEDEDDSAFLPDSANHLLLNKDAPLQLRLYSGPSTATVQRRATVSGASPTILKPPVNIEDLVNGVPNVKANDSFVRSISHDPTCPKLSLKPENSFSENIKSTYSNENNLEKEIEKPSLQVTDQLASEPLPAEDLNQLSNNCSNDARYNKNKSPVPMLEALPVHEEEYAVLENKSLSKTDDCIVLQKKCMSNTYLSPEKEEHSCPEASQLCTDNSSKTDTTLGKHNIVLYDWEGADTEFCGRRPSAHDISNEIAGVKVCDVNPVFLRRASKLETSPMNNDAFQEKNAEDTGSYQIVIVGGVPQKCAPSKEGKERNKGFELISHPYRMKDSIVGKFGSRRISCKDLGKGDCEGWLYKQKERKGFFPSGHHWVKRWIVLKDHFLYSYKDEDDVRAESLISLPGSTVSPVTECKTKKYAFKVSQQQVTFYFATESQKDLANWMNKMGLAAIAYDASADITTSSFAKPGIILGVANNFYSETEDSESGSPTFVRRTINNDRSPVGSSSSEYSSENVSGSRRKNKTLSYTNSRVVSNSVGFPKIKKRYMNKPEPYSYELQKGTESNMEKVGFVNAGGNLCYSPQMESYSKPGSRYLDYQNARVSYNRSFSCTETYSHLKNPSNSFRKLNYEDTLNHQSFPDRHIQASNSNIVGCNTSTWNPVDEEYDMSTSSLGRQQRPIAKEITPGLVARMAVSYSNLSQKNSSVTTNLNKRSLLSKGVPAPGYVAKISDSFDHLAKSGSTKDRGNKFNIISPSNDKVKMQAQQNYKYKRSASESHMSKNVTDCDTELSNITTSLSLDPHFSHQQSTKARPERYVSLLDKEYNKVFEGKKVSQQYLKSPSHSNNFLDVSSGRRMRFFPSGNVIESTRSLVDVQNENIRESKHRLQICASAKNASGSDFMFRDSESSFTTESSYSLSSDRYNSIQKTNSSSGSHFSNVFTSSEGIENIGFSCVDQTSSEHTEYKGSSYNNKGWEQKHSMYPVDSSHAYQTSQQNRNFSAESDHDSPKTSFKFFSSPKFMKKLTSPKLDKKNIFKSKKQAKEMKKAEQKETSSQNDRKFFGSPILARALFRSPKTEKKVITVSSGVQTDIPLSDQISIIANKPTHDLNRNESAVAKELSGGTESNLESRDEENATSKSSSCSSLNSIASNSVSPLTNSVYYVEARIKPQITVSLPLVTDKGAENRLSPSDVARTPLKPMMGVSMLSKKRLPSISGESSVSVSSKSSQDGSTKDTTQLHSEISMEINGDEEGVQILETHNNITRSSNGGKVPSTNKTDHCEDSC</sequence>
<dbReference type="InterPro" id="IPR011993">
    <property type="entry name" value="PH-like_dom_sf"/>
</dbReference>
<dbReference type="Pfam" id="PF00169">
    <property type="entry name" value="PH"/>
    <property type="match status" value="1"/>
</dbReference>
<dbReference type="Pfam" id="PF00595">
    <property type="entry name" value="PDZ"/>
    <property type="match status" value="1"/>
</dbReference>
<evidence type="ECO:0000256" key="1">
    <source>
        <dbReference type="ARBA" id="ARBA00009498"/>
    </source>
</evidence>
<dbReference type="CDD" id="cd09511">
    <property type="entry name" value="SAM_CNK1_2_3-suppressor"/>
    <property type="match status" value="1"/>
</dbReference>
<dbReference type="Gene3D" id="2.30.29.30">
    <property type="entry name" value="Pleckstrin-homology domain (PH domain)/Phosphotyrosine-binding domain (PTB)"/>
    <property type="match status" value="1"/>
</dbReference>
<dbReference type="PROSITE" id="PS50105">
    <property type="entry name" value="SAM_DOMAIN"/>
    <property type="match status" value="1"/>
</dbReference>
<dbReference type="PROSITE" id="PS50003">
    <property type="entry name" value="PH_DOMAIN"/>
    <property type="match status" value="1"/>
</dbReference>
<reference evidence="8 9" key="1">
    <citation type="journal article" date="2019" name="Sci. Rep.">
        <title>Orb-weaving spider Araneus ventricosus genome elucidates the spidroin gene catalogue.</title>
        <authorList>
            <person name="Kono N."/>
            <person name="Nakamura H."/>
            <person name="Ohtoshi R."/>
            <person name="Moran D.A.P."/>
            <person name="Shinohara A."/>
            <person name="Yoshida Y."/>
            <person name="Fujiwara M."/>
            <person name="Mori M."/>
            <person name="Tomita M."/>
            <person name="Arakawa K."/>
        </authorList>
    </citation>
    <scope>NUCLEOTIDE SEQUENCE [LARGE SCALE GENOMIC DNA]</scope>
</reference>
<dbReference type="Pfam" id="PF10534">
    <property type="entry name" value="CRIC_ras_sig"/>
    <property type="match status" value="1"/>
</dbReference>
<dbReference type="Gene3D" id="1.10.150.50">
    <property type="entry name" value="Transcription Factor, Ets-1"/>
    <property type="match status" value="1"/>
</dbReference>
<comment type="caution">
    <text evidence="8">The sequence shown here is derived from an EMBL/GenBank/DDBJ whole genome shotgun (WGS) entry which is preliminary data.</text>
</comment>
<organism evidence="8 9">
    <name type="scientific">Araneus ventricosus</name>
    <name type="common">Orbweaver spider</name>
    <name type="synonym">Epeira ventricosa</name>
    <dbReference type="NCBI Taxonomy" id="182803"/>
    <lineage>
        <taxon>Eukaryota</taxon>
        <taxon>Metazoa</taxon>
        <taxon>Ecdysozoa</taxon>
        <taxon>Arthropoda</taxon>
        <taxon>Chelicerata</taxon>
        <taxon>Arachnida</taxon>
        <taxon>Araneae</taxon>
        <taxon>Araneomorphae</taxon>
        <taxon>Entelegynae</taxon>
        <taxon>Araneoidea</taxon>
        <taxon>Araneidae</taxon>
        <taxon>Araneus</taxon>
    </lineage>
</organism>
<dbReference type="SUPFAM" id="SSF47769">
    <property type="entry name" value="SAM/Pointed domain"/>
    <property type="match status" value="1"/>
</dbReference>
<evidence type="ECO:0000313" key="9">
    <source>
        <dbReference type="Proteomes" id="UP000499080"/>
    </source>
</evidence>
<feature type="compositionally biased region" description="Low complexity" evidence="3">
    <location>
        <begin position="1555"/>
        <end position="1579"/>
    </location>
</feature>
<dbReference type="PANTHER" id="PTHR12844:SF42">
    <property type="entry name" value="CONNECTOR ENHANCER OF KSR PROTEIN CNK"/>
    <property type="match status" value="1"/>
</dbReference>
<dbReference type="SMART" id="SM00233">
    <property type="entry name" value="PH"/>
    <property type="match status" value="1"/>
</dbReference>
<evidence type="ECO:0000259" key="5">
    <source>
        <dbReference type="PROSITE" id="PS50105"/>
    </source>
</evidence>
<dbReference type="EMBL" id="BGPR01000286">
    <property type="protein sequence ID" value="GBM10433.1"/>
    <property type="molecule type" value="Genomic_DNA"/>
</dbReference>
<dbReference type="InterPro" id="IPR049628">
    <property type="entry name" value="CNK1-3_SAM"/>
</dbReference>
<dbReference type="InterPro" id="IPR001478">
    <property type="entry name" value="PDZ"/>
</dbReference>
<evidence type="ECO:0000256" key="3">
    <source>
        <dbReference type="SAM" id="MobiDB-lite"/>
    </source>
</evidence>
<keyword evidence="2" id="KW-0597">Phosphoprotein</keyword>
<dbReference type="InterPro" id="IPR036034">
    <property type="entry name" value="PDZ_sf"/>
</dbReference>
<dbReference type="PROSITE" id="PS50106">
    <property type="entry name" value="PDZ"/>
    <property type="match status" value="1"/>
</dbReference>
<dbReference type="InterPro" id="IPR017874">
    <property type="entry name" value="CRIC_domain"/>
</dbReference>
<feature type="domain" description="SAM" evidence="5">
    <location>
        <begin position="11"/>
        <end position="76"/>
    </location>
</feature>
<evidence type="ECO:0000256" key="2">
    <source>
        <dbReference type="ARBA" id="ARBA00022553"/>
    </source>
</evidence>
<feature type="domain" description="PH" evidence="4">
    <location>
        <begin position="696"/>
        <end position="797"/>
    </location>
</feature>
<dbReference type="InterPro" id="IPR013761">
    <property type="entry name" value="SAM/pointed_sf"/>
</dbReference>
<feature type="domain" description="CRIC" evidence="7">
    <location>
        <begin position="84"/>
        <end position="178"/>
    </location>
</feature>
<dbReference type="Proteomes" id="UP000499080">
    <property type="component" value="Unassembled WGS sequence"/>
</dbReference>
<keyword evidence="8" id="KW-0808">Transferase</keyword>
<dbReference type="SMART" id="SM00454">
    <property type="entry name" value="SAM"/>
    <property type="match status" value="1"/>
</dbReference>
<comment type="similarity">
    <text evidence="1">Belongs to the CNKSR family.</text>
</comment>
<proteinExistence type="inferred from homology"/>
<dbReference type="InterPro" id="IPR051566">
    <property type="entry name" value="CNKSR"/>
</dbReference>
<dbReference type="InterPro" id="IPR001849">
    <property type="entry name" value="PH_domain"/>
</dbReference>
<dbReference type="SMART" id="SM00228">
    <property type="entry name" value="PDZ"/>
    <property type="match status" value="1"/>
</dbReference>
<dbReference type="OrthoDB" id="74412at2759"/>
<dbReference type="CDD" id="cd06748">
    <property type="entry name" value="PDZ_CNK1_2_3-like"/>
    <property type="match status" value="1"/>
</dbReference>
<feature type="region of interest" description="Disordered" evidence="3">
    <location>
        <begin position="827"/>
        <end position="873"/>
    </location>
</feature>
<evidence type="ECO:0000313" key="8">
    <source>
        <dbReference type="EMBL" id="GBM10433.1"/>
    </source>
</evidence>
<dbReference type="SUPFAM" id="SSF50729">
    <property type="entry name" value="PH domain-like"/>
    <property type="match status" value="1"/>
</dbReference>
<dbReference type="PANTHER" id="PTHR12844">
    <property type="entry name" value="CONNECTOR ENCHANCER OF KINASE SUPPRESSOR OF RAS"/>
    <property type="match status" value="1"/>
</dbReference>
<dbReference type="PROSITE" id="PS51290">
    <property type="entry name" value="CRIC"/>
    <property type="match status" value="1"/>
</dbReference>
<keyword evidence="8" id="KW-0418">Kinase</keyword>
<feature type="compositionally biased region" description="Basic and acidic residues" evidence="3">
    <location>
        <begin position="1382"/>
        <end position="1401"/>
    </location>
</feature>
<feature type="compositionally biased region" description="Low complexity" evidence="3">
    <location>
        <begin position="847"/>
        <end position="863"/>
    </location>
</feature>
<dbReference type="GO" id="GO:0016301">
    <property type="term" value="F:kinase activity"/>
    <property type="evidence" value="ECO:0007669"/>
    <property type="project" value="UniProtKB-KW"/>
</dbReference>
<gene>
    <name evidence="8" type="primary">Cnksr2_1</name>
    <name evidence="8" type="ORF">AVEN_263347_1</name>
</gene>
<feature type="region of interest" description="Disordered" evidence="3">
    <location>
        <begin position="1373"/>
        <end position="1401"/>
    </location>
</feature>
<feature type="region of interest" description="Disordered" evidence="3">
    <location>
        <begin position="1602"/>
        <end position="1626"/>
    </location>
</feature>
<evidence type="ECO:0000259" key="7">
    <source>
        <dbReference type="PROSITE" id="PS51290"/>
    </source>
</evidence>
<dbReference type="FunFam" id="2.30.42.10:FF:000060">
    <property type="entry name" value="Connector enhancer of kinase suppressor of Ras 2"/>
    <property type="match status" value="1"/>
</dbReference>